<evidence type="ECO:0000313" key="6">
    <source>
        <dbReference type="Proteomes" id="UP001214250"/>
    </source>
</evidence>
<sequence length="693" mass="79997">MKKKLKTQGHLKNRAKRAQNKKNSRSISIPLIIFTLLLGGAAYFIWKNLPNELNAVPKNYVQKVNQSKVDKTQQSDLSPKSKKLFSQKIDIKSAVSEIDKLVGNKLSSMALKRNAEIDDLTFVRRVYLDIAGRIPSIKERKDFQSDTSENKRSELIDTLLASESYFSHNFNYWADILRVINNMPKHKHGGNYIAYIKDSIRSNKPYDQFVYEMIAAEGHAYKDGNGATGYYLRDEGMPLDNISNTMKIFLGTDITCAQCHDHPYEDWTQVDFYKLAAFTSGTEVNTPRQMYSIPKFKELRDYRIENDHNLKLKAAMVTGMYTFKTGVFKSGSGVIELPHDYKYDDYKAFEKIYAEVPFATSLLDNKYKDKQHLLGPKDDLERRKDFAKWLSSSDNPMFTKTIVNRLWLRIMGAPLIASATDLKQNEMGINPGLSQKLIDLMKEVDFDLREFSRVLYRTRTYQSALTMKVLAGDETYAFQGPVFRRLSAEQLWDSLSSLILENPDIYLNQKTVHTENQIYKILKEKSYEELIEYFNKIAKSGEKLYDKVASDEAILHGKNKEQKGHTHLVRLRASENPSPVRPDHFLRQFGASARTQVEGALTEPTIPQALNLLNSQKVEEQIIKPMKDYLTQDIQSCRTPEEAMKVIFLAILCREASKEEIDKLRPYFSEMSRKPIDDLMWVLLNSNEFKFYN</sequence>
<dbReference type="RefSeq" id="WP_274152046.1">
    <property type="nucleotide sequence ID" value="NZ_CP117812.1"/>
</dbReference>
<dbReference type="InterPro" id="IPR022655">
    <property type="entry name" value="DUF1553"/>
</dbReference>
<keyword evidence="2" id="KW-0472">Membrane</keyword>
<proteinExistence type="predicted"/>
<accession>A0ABY7VXJ1</accession>
<evidence type="ECO:0000313" key="5">
    <source>
        <dbReference type="EMBL" id="WDE97572.1"/>
    </source>
</evidence>
<dbReference type="InterPro" id="IPR011444">
    <property type="entry name" value="DUF1549"/>
</dbReference>
<dbReference type="Proteomes" id="UP001214250">
    <property type="component" value="Chromosome 2"/>
</dbReference>
<name>A0ABY7VXJ1_9BACT</name>
<gene>
    <name evidence="5" type="ORF">PQO03_17230</name>
</gene>
<dbReference type="PANTHER" id="PTHR35889:SF3">
    <property type="entry name" value="F-BOX DOMAIN-CONTAINING PROTEIN"/>
    <property type="match status" value="1"/>
</dbReference>
<protein>
    <submittedName>
        <fullName evidence="5">DUF1549 domain-containing protein</fullName>
    </submittedName>
</protein>
<keyword evidence="6" id="KW-1185">Reference proteome</keyword>
<evidence type="ECO:0000256" key="1">
    <source>
        <dbReference type="SAM" id="MobiDB-lite"/>
    </source>
</evidence>
<feature type="region of interest" description="Disordered" evidence="1">
    <location>
        <begin position="1"/>
        <end position="22"/>
    </location>
</feature>
<dbReference type="Pfam" id="PF07583">
    <property type="entry name" value="PSCyt2"/>
    <property type="match status" value="1"/>
</dbReference>
<dbReference type="Pfam" id="PF07587">
    <property type="entry name" value="PSD1"/>
    <property type="match status" value="1"/>
</dbReference>
<keyword evidence="2" id="KW-0812">Transmembrane</keyword>
<feature type="transmembrane region" description="Helical" evidence="2">
    <location>
        <begin position="27"/>
        <end position="46"/>
    </location>
</feature>
<dbReference type="EMBL" id="CP117812">
    <property type="protein sequence ID" value="WDE97572.1"/>
    <property type="molecule type" value="Genomic_DNA"/>
</dbReference>
<feature type="domain" description="DUF1553" evidence="4">
    <location>
        <begin position="382"/>
        <end position="666"/>
    </location>
</feature>
<feature type="domain" description="DUF1549" evidence="3">
    <location>
        <begin position="97"/>
        <end position="282"/>
    </location>
</feature>
<dbReference type="PANTHER" id="PTHR35889">
    <property type="entry name" value="CYCLOINULO-OLIGOSACCHARIDE FRUCTANOTRANSFERASE-RELATED"/>
    <property type="match status" value="1"/>
</dbReference>
<organism evidence="5 6">
    <name type="scientific">Lentisphaera profundi</name>
    <dbReference type="NCBI Taxonomy" id="1658616"/>
    <lineage>
        <taxon>Bacteria</taxon>
        <taxon>Pseudomonadati</taxon>
        <taxon>Lentisphaerota</taxon>
        <taxon>Lentisphaeria</taxon>
        <taxon>Lentisphaerales</taxon>
        <taxon>Lentisphaeraceae</taxon>
        <taxon>Lentisphaera</taxon>
    </lineage>
</organism>
<evidence type="ECO:0000256" key="2">
    <source>
        <dbReference type="SAM" id="Phobius"/>
    </source>
</evidence>
<evidence type="ECO:0000259" key="3">
    <source>
        <dbReference type="Pfam" id="PF07583"/>
    </source>
</evidence>
<reference evidence="5 6" key="1">
    <citation type="submission" date="2023-02" db="EMBL/GenBank/DDBJ databases">
        <title>Genome sequence of Lentisphaera profundi SAORIC-696.</title>
        <authorList>
            <person name="Kim e."/>
            <person name="Cho J.-C."/>
            <person name="Choi A."/>
            <person name="Kang I."/>
        </authorList>
    </citation>
    <scope>NUCLEOTIDE SEQUENCE [LARGE SCALE GENOMIC DNA]</scope>
    <source>
        <strain evidence="5 6">SAORIC-696</strain>
    </source>
</reference>
<keyword evidence="2" id="KW-1133">Transmembrane helix</keyword>
<evidence type="ECO:0000259" key="4">
    <source>
        <dbReference type="Pfam" id="PF07587"/>
    </source>
</evidence>